<keyword evidence="2" id="KW-0645">Protease</keyword>
<evidence type="ECO:0000256" key="6">
    <source>
        <dbReference type="ARBA" id="ARBA00022833"/>
    </source>
</evidence>
<name>A0A5A7TQS3_CUCMM</name>
<dbReference type="Pfam" id="PF04434">
    <property type="entry name" value="SWIM"/>
    <property type="match status" value="1"/>
</dbReference>
<sequence length="1554" mass="179866">MAHVRILVRHGGAWDEERRKYEGGVLKGIVVPKEITHKDLQSELYDLAEVDPTKFDIKIRCIYEIKGEKEAPPFELSNDRDLKFYILSENPLEVPLYLSFEPTSNRSMKVLNKDYNTVSGSNQVQNLNPHPPIGMDTLDENEVDIGEVQVGLCDNMIGTNSAIWESYESYHSKDDTYMGFVVKKSTKEVLFVRCIDNKCGWRLRAVRLKDSNIFKIKKYVKVHSCSLEFLNRDHRQAKSWVVGELIKSKFKGPGRIYKPRDIIEDMRQDYGINMSYEKAWRARENAYERVRGSPEESYNLLRRYGEALKFTNPGTIFHMELEDDRFFKYLFMAVGACVRGFLNCIRPVIVMDGTFLKNKYRGQLIVAVCLDGNNQIYPLAFGVVDRETDDSIQWFLEKLKGAIGEVPNLGFVTDQKTCFVKGISSVFPSAFHGLCVQHLSQNLHDKYKNDTVATLFYNASRTYRESTFVEAWRHLLAFPNGSGKYLNDVGIARWSRVHCPGRRYNMMTTNIAESMNSILKEPRDLPIASFLENVRALLQRWFWERREEGIKVTSTLTKWAELVIQKKQEGALTMKVNPIDCYQFHVKDLDKEEVVNLQTKECTCKEFQAEQLPCSHAIAAARDQAIYPVGNQSDWKTSKDYVHMTVLPPKVVKRVGRPKKKRIPSVGEAPKLHKMAVPSDKYFPATVSCQVHKIGSLIKDKLTKDQLQMFEKTIFSPLLNVNMVFNGQLIHHFLLRQIPEDGNADGICFSVLGKNVRFTQKEFNIITGLWPTNNPLEKDYDSKRLQSLLFGSENKKLITCLEIEEIFKNFEFTNDDDAVKVALAVFIETLRLVNFLLHSSAQQFKDKSPRKKEAYELKKTRSSKAVSYYNIKGYVLAFQVWAYEVLSTANEHLATRNSKGLIPRILRWNCTQAPSYKMLQNNIFDNKNTVVQPKLKMSTQEKAFMESRIRGDDNMQMEEDESIGAMNNKSLEQSDSSPQREQLSPQREQSQTVAEESEMHPITKKKHFRSKKSNDKEERSHSKSYKKLKKEIKEVRKDLSTLTSIVCRMDDTITKQSLELYEMKQMLERLVQNQTENQGNDHTDQNDNEYVVQEQHTQQQPTEEQHTEHQEETQREHQEERGSDISIDGRDADLLMTIRDISDSLSHQIQKESDLPQMITTLPYVSQPLALCELAPMDQTVQIVNEESQLETTKKQVEMKKNDEAVTLVEKEPVTVPDKDVEEKPIKRRKLCKIANKEVQHEDEQGNPPTTSAQIISVSTTPVPDVEIREVDPYNPMWKVDPKLWKEYLQWKKSRKTTHEERKVVSTTRKKDFFRQLEENTWVHGDTLDLLFAHLQNKMLHLKHHCKRSFRILHSSFLTGINKPDCIVWNHIFDTHLVTPDNKKAEWTDPTAHLTIWTEKDVEYYFNTAVGDYNDIPGWGDVNYVITCINIKEHWLAIAADMRKCRIYVFDSMPNYVEQKLVDEALQMPARCIASLAIAIGVNLHSDRFTYGPWPIRRSKATLQKGRSLDCGIFCTKFVECLVTASDLGCLTVPNMKLFRQQYVLELWANKYFC</sequence>
<feature type="domain" description="Ubiquitin-like protease family profile" evidence="9">
    <location>
        <begin position="1306"/>
        <end position="1522"/>
    </location>
</feature>
<organism evidence="11 12">
    <name type="scientific">Cucumis melo var. makuwa</name>
    <name type="common">Oriental melon</name>
    <dbReference type="NCBI Taxonomy" id="1194695"/>
    <lineage>
        <taxon>Eukaryota</taxon>
        <taxon>Viridiplantae</taxon>
        <taxon>Streptophyta</taxon>
        <taxon>Embryophyta</taxon>
        <taxon>Tracheophyta</taxon>
        <taxon>Spermatophyta</taxon>
        <taxon>Magnoliopsida</taxon>
        <taxon>eudicotyledons</taxon>
        <taxon>Gunneridae</taxon>
        <taxon>Pentapetalae</taxon>
        <taxon>rosids</taxon>
        <taxon>fabids</taxon>
        <taxon>Cucurbitales</taxon>
        <taxon>Cucurbitaceae</taxon>
        <taxon>Benincaseae</taxon>
        <taxon>Cucumis</taxon>
    </lineage>
</organism>
<evidence type="ECO:0000259" key="10">
    <source>
        <dbReference type="PROSITE" id="PS50966"/>
    </source>
</evidence>
<dbReference type="InterPro" id="IPR003653">
    <property type="entry name" value="Peptidase_C48_C"/>
</dbReference>
<dbReference type="SMART" id="SM00575">
    <property type="entry name" value="ZnF_PMZ"/>
    <property type="match status" value="1"/>
</dbReference>
<feature type="compositionally biased region" description="Basic and acidic residues" evidence="8">
    <location>
        <begin position="1103"/>
        <end position="1130"/>
    </location>
</feature>
<comment type="similarity">
    <text evidence="1">Belongs to the peptidase C48 family.</text>
</comment>
<evidence type="ECO:0000256" key="8">
    <source>
        <dbReference type="SAM" id="MobiDB-lite"/>
    </source>
</evidence>
<keyword evidence="4 7" id="KW-0863">Zinc-finger</keyword>
<evidence type="ECO:0000256" key="2">
    <source>
        <dbReference type="ARBA" id="ARBA00022670"/>
    </source>
</evidence>
<dbReference type="InterPro" id="IPR006564">
    <property type="entry name" value="Znf_PMZ"/>
</dbReference>
<evidence type="ECO:0000256" key="5">
    <source>
        <dbReference type="ARBA" id="ARBA00022801"/>
    </source>
</evidence>
<feature type="compositionally biased region" description="Polar residues" evidence="8">
    <location>
        <begin position="969"/>
        <end position="994"/>
    </location>
</feature>
<feature type="region of interest" description="Disordered" evidence="8">
    <location>
        <begin position="1092"/>
        <end position="1130"/>
    </location>
</feature>
<evidence type="ECO:0000256" key="7">
    <source>
        <dbReference type="PROSITE-ProRule" id="PRU00325"/>
    </source>
</evidence>
<feature type="compositionally biased region" description="Basic residues" evidence="8">
    <location>
        <begin position="1002"/>
        <end position="1011"/>
    </location>
</feature>
<keyword evidence="5" id="KW-0378">Hydrolase</keyword>
<dbReference type="Pfam" id="PF10551">
    <property type="entry name" value="MULE"/>
    <property type="match status" value="1"/>
</dbReference>
<dbReference type="GO" id="GO:0008234">
    <property type="term" value="F:cysteine-type peptidase activity"/>
    <property type="evidence" value="ECO:0007669"/>
    <property type="project" value="InterPro"/>
</dbReference>
<dbReference type="PROSITE" id="PS50600">
    <property type="entry name" value="ULP_PROTEASE"/>
    <property type="match status" value="1"/>
</dbReference>
<dbReference type="InterPro" id="IPR007527">
    <property type="entry name" value="Znf_SWIM"/>
</dbReference>
<accession>A0A5A7TQS3</accession>
<proteinExistence type="inferred from homology"/>
<evidence type="ECO:0000313" key="11">
    <source>
        <dbReference type="EMBL" id="KAA0045464.1"/>
    </source>
</evidence>
<dbReference type="GO" id="GO:0006508">
    <property type="term" value="P:proteolysis"/>
    <property type="evidence" value="ECO:0007669"/>
    <property type="project" value="UniProtKB-KW"/>
</dbReference>
<evidence type="ECO:0000313" key="12">
    <source>
        <dbReference type="Proteomes" id="UP000321393"/>
    </source>
</evidence>
<evidence type="ECO:0000259" key="9">
    <source>
        <dbReference type="PROSITE" id="PS50600"/>
    </source>
</evidence>
<feature type="domain" description="SWIM-type" evidence="10">
    <location>
        <begin position="582"/>
        <end position="625"/>
    </location>
</feature>
<dbReference type="GO" id="GO:0008270">
    <property type="term" value="F:zinc ion binding"/>
    <property type="evidence" value="ECO:0007669"/>
    <property type="project" value="UniProtKB-KW"/>
</dbReference>
<protein>
    <submittedName>
        <fullName evidence="11">MuDRA-like transposase</fullName>
    </submittedName>
</protein>
<keyword evidence="6" id="KW-0862">Zinc</keyword>
<dbReference type="Proteomes" id="UP000321393">
    <property type="component" value="Unassembled WGS sequence"/>
</dbReference>
<keyword evidence="3" id="KW-0479">Metal-binding</keyword>
<feature type="compositionally biased region" description="Basic and acidic residues" evidence="8">
    <location>
        <begin position="1012"/>
        <end position="1021"/>
    </location>
</feature>
<dbReference type="PANTHER" id="PTHR31973:SF113">
    <property type="entry name" value="PROTEIN FAR1-RELATED SEQUENCE 5-LIKE"/>
    <property type="match status" value="1"/>
</dbReference>
<feature type="compositionally biased region" description="Low complexity" evidence="8">
    <location>
        <begin position="1093"/>
        <end position="1102"/>
    </location>
</feature>
<evidence type="ECO:0000256" key="1">
    <source>
        <dbReference type="ARBA" id="ARBA00005234"/>
    </source>
</evidence>
<dbReference type="PANTHER" id="PTHR31973">
    <property type="entry name" value="POLYPROTEIN, PUTATIVE-RELATED"/>
    <property type="match status" value="1"/>
</dbReference>
<dbReference type="Pfam" id="PF02902">
    <property type="entry name" value="Peptidase_C48"/>
    <property type="match status" value="1"/>
</dbReference>
<dbReference type="Gene3D" id="3.40.395.10">
    <property type="entry name" value="Adenoviral Proteinase, Chain A"/>
    <property type="match status" value="1"/>
</dbReference>
<gene>
    <name evidence="11" type="ORF">E6C27_scaffold1770G00270</name>
</gene>
<dbReference type="InterPro" id="IPR018289">
    <property type="entry name" value="MULE_transposase_dom"/>
</dbReference>
<dbReference type="SUPFAM" id="SSF54001">
    <property type="entry name" value="Cysteine proteinases"/>
    <property type="match status" value="1"/>
</dbReference>
<evidence type="ECO:0000256" key="4">
    <source>
        <dbReference type="ARBA" id="ARBA00022771"/>
    </source>
</evidence>
<feature type="region of interest" description="Disordered" evidence="8">
    <location>
        <begin position="969"/>
        <end position="1029"/>
    </location>
</feature>
<dbReference type="EMBL" id="SSTE01014509">
    <property type="protein sequence ID" value="KAA0045464.1"/>
    <property type="molecule type" value="Genomic_DNA"/>
</dbReference>
<comment type="caution">
    <text evidence="11">The sequence shown here is derived from an EMBL/GenBank/DDBJ whole genome shotgun (WGS) entry which is preliminary data.</text>
</comment>
<reference evidence="11 12" key="1">
    <citation type="submission" date="2019-08" db="EMBL/GenBank/DDBJ databases">
        <title>Draft genome sequences of two oriental melons (Cucumis melo L. var makuwa).</title>
        <authorList>
            <person name="Kwon S.-Y."/>
        </authorList>
    </citation>
    <scope>NUCLEOTIDE SEQUENCE [LARGE SCALE GENOMIC DNA]</scope>
    <source>
        <strain evidence="12">cv. SW 3</strain>
        <tissue evidence="11">Leaf</tissue>
    </source>
</reference>
<dbReference type="PROSITE" id="PS50966">
    <property type="entry name" value="ZF_SWIM"/>
    <property type="match status" value="1"/>
</dbReference>
<dbReference type="OrthoDB" id="674331at2759"/>
<dbReference type="InterPro" id="IPR038765">
    <property type="entry name" value="Papain-like_cys_pep_sf"/>
</dbReference>
<evidence type="ECO:0000256" key="3">
    <source>
        <dbReference type="ARBA" id="ARBA00022723"/>
    </source>
</evidence>